<dbReference type="InterPro" id="IPR037057">
    <property type="entry name" value="DNA_rep_MutH/T2_RE_sf"/>
</dbReference>
<dbReference type="CDD" id="cd22323">
    <property type="entry name" value="EcoRV-like"/>
    <property type="match status" value="1"/>
</dbReference>
<dbReference type="Gene3D" id="3.40.600.10">
    <property type="entry name" value="DNA mismatch repair MutH/Restriction endonuclease, type II"/>
    <property type="match status" value="1"/>
</dbReference>
<gene>
    <name evidence="4" type="ORF">LKE05_01095</name>
</gene>
<proteinExistence type="predicted"/>
<keyword evidence="3" id="KW-0378">Hydrolase</keyword>
<keyword evidence="2 4" id="KW-0255">Endonuclease</keyword>
<dbReference type="GO" id="GO:0004519">
    <property type="term" value="F:endonuclease activity"/>
    <property type="evidence" value="ECO:0007669"/>
    <property type="project" value="UniProtKB-KW"/>
</dbReference>
<evidence type="ECO:0000313" key="4">
    <source>
        <dbReference type="EMBL" id="MCC2209397.1"/>
    </source>
</evidence>
<reference evidence="4 5" key="1">
    <citation type="submission" date="2021-10" db="EMBL/GenBank/DDBJ databases">
        <title>Anaerobic single-cell dispensing facilitates the cultivation of human gut bacteria.</title>
        <authorList>
            <person name="Afrizal A."/>
        </authorList>
    </citation>
    <scope>NUCLEOTIDE SEQUENCE [LARGE SCALE GENOMIC DNA]</scope>
    <source>
        <strain evidence="4 5">CLA-AA-H232</strain>
    </source>
</reference>
<dbReference type="SUPFAM" id="SSF52980">
    <property type="entry name" value="Restriction endonuclease-like"/>
    <property type="match status" value="1"/>
</dbReference>
<organism evidence="4 5">
    <name type="scientific">Hominilimicola fabiformis</name>
    <dbReference type="NCBI Taxonomy" id="2885356"/>
    <lineage>
        <taxon>Bacteria</taxon>
        <taxon>Bacillati</taxon>
        <taxon>Bacillota</taxon>
        <taxon>Clostridia</taxon>
        <taxon>Eubacteriales</taxon>
        <taxon>Oscillospiraceae</taxon>
        <taxon>Hominilimicola</taxon>
    </lineage>
</organism>
<comment type="caution">
    <text evidence="4">The sequence shown here is derived from an EMBL/GenBank/DDBJ whole genome shotgun (WGS) entry which is preliminary data.</text>
</comment>
<protein>
    <submittedName>
        <fullName evidence="4">EcoRV family type II restriction endonuclease</fullName>
    </submittedName>
</protein>
<evidence type="ECO:0000256" key="3">
    <source>
        <dbReference type="ARBA" id="ARBA00022801"/>
    </source>
</evidence>
<dbReference type="AlphaFoldDB" id="A0AAE3DWQ7"/>
<sequence length="279" mass="32476">MKKYSKEKAEFFRELSNFANSIGKIISKDDKWTIKGFIDIFKNIYSISNDTKIISKVLEIQIFPYLITFAEKIGYNLELATHQNWYPDLTFISKTNEDIKFAVDLKTTYKDDKRDGFCNGFTLGSHGEYFINRNSTKNIQYSYNEYSGHFCIGVIYSRNILDESENLKIYNLECLEQIPDVIGDFIFFAQEKWKMASDKPGSGNTANIGSIKNIEDIIKGDGVFAKAGEDIFDDYWSNYGRLQVKDKNNNRKALSSFEEYIRYRGLSDKINNSKMRRKR</sequence>
<evidence type="ECO:0000256" key="1">
    <source>
        <dbReference type="ARBA" id="ARBA00022722"/>
    </source>
</evidence>
<accession>A0AAE3DWQ7</accession>
<dbReference type="GO" id="GO:0003677">
    <property type="term" value="F:DNA binding"/>
    <property type="evidence" value="ECO:0007669"/>
    <property type="project" value="InterPro"/>
</dbReference>
<dbReference type="RefSeq" id="WP_308455662.1">
    <property type="nucleotide sequence ID" value="NZ_JAJEQM010000001.1"/>
</dbReference>
<keyword evidence="5" id="KW-1185">Reference proteome</keyword>
<dbReference type="InterPro" id="IPR015314">
    <property type="entry name" value="Restrct_endonuc_II_EcoRV"/>
</dbReference>
<keyword evidence="1" id="KW-0540">Nuclease</keyword>
<name>A0AAE3DWQ7_9FIRM</name>
<dbReference type="Pfam" id="PF09233">
    <property type="entry name" value="Endonuc-EcoRV"/>
    <property type="match status" value="1"/>
</dbReference>
<dbReference type="Proteomes" id="UP001198242">
    <property type="component" value="Unassembled WGS sequence"/>
</dbReference>
<dbReference type="InterPro" id="IPR011335">
    <property type="entry name" value="Restrct_endonuc-II-like"/>
</dbReference>
<evidence type="ECO:0000256" key="2">
    <source>
        <dbReference type="ARBA" id="ARBA00022759"/>
    </source>
</evidence>
<dbReference type="EMBL" id="JAJEQM010000001">
    <property type="protein sequence ID" value="MCC2209397.1"/>
    <property type="molecule type" value="Genomic_DNA"/>
</dbReference>
<dbReference type="GO" id="GO:0016787">
    <property type="term" value="F:hydrolase activity"/>
    <property type="evidence" value="ECO:0007669"/>
    <property type="project" value="UniProtKB-KW"/>
</dbReference>
<evidence type="ECO:0000313" key="5">
    <source>
        <dbReference type="Proteomes" id="UP001198242"/>
    </source>
</evidence>